<proteinExistence type="inferred from homology"/>
<evidence type="ECO:0000256" key="1">
    <source>
        <dbReference type="ARBA" id="ARBA00006108"/>
    </source>
</evidence>
<evidence type="ECO:0000313" key="4">
    <source>
        <dbReference type="Proteomes" id="UP000759131"/>
    </source>
</evidence>
<evidence type="ECO:0000259" key="2">
    <source>
        <dbReference type="Pfam" id="PF05008"/>
    </source>
</evidence>
<protein>
    <recommendedName>
        <fullName evidence="2">Vesicle transport v-SNARE N-terminal domain-containing protein</fullName>
    </recommendedName>
</protein>
<dbReference type="GO" id="GO:0016192">
    <property type="term" value="P:vesicle-mediated transport"/>
    <property type="evidence" value="ECO:0007669"/>
    <property type="project" value="InterPro"/>
</dbReference>
<name>A0A7R9LT67_9ACAR</name>
<dbReference type="InterPro" id="IPR038407">
    <property type="entry name" value="v-SNARE_N_sf"/>
</dbReference>
<dbReference type="Pfam" id="PF05008">
    <property type="entry name" value="V-SNARE"/>
    <property type="match status" value="1"/>
</dbReference>
<dbReference type="InterPro" id="IPR007705">
    <property type="entry name" value="Vesicle_trsprt_v-SNARE_N"/>
</dbReference>
<dbReference type="EMBL" id="OC890306">
    <property type="protein sequence ID" value="CAD7646016.1"/>
    <property type="molecule type" value="Genomic_DNA"/>
</dbReference>
<dbReference type="GO" id="GO:0016020">
    <property type="term" value="C:membrane"/>
    <property type="evidence" value="ECO:0007669"/>
    <property type="project" value="InterPro"/>
</dbReference>
<reference evidence="3" key="1">
    <citation type="submission" date="2020-11" db="EMBL/GenBank/DDBJ databases">
        <authorList>
            <person name="Tran Van P."/>
        </authorList>
    </citation>
    <scope>NUCLEOTIDE SEQUENCE</scope>
</reference>
<dbReference type="Gene3D" id="1.20.58.400">
    <property type="entry name" value="t-snare proteins"/>
    <property type="match status" value="1"/>
</dbReference>
<dbReference type="Proteomes" id="UP000759131">
    <property type="component" value="Unassembled WGS sequence"/>
</dbReference>
<evidence type="ECO:0000313" key="3">
    <source>
        <dbReference type="EMBL" id="CAD7646016.1"/>
    </source>
</evidence>
<accession>A0A7R9LT67</accession>
<feature type="domain" description="Vesicle transport v-SNARE N-terminal" evidence="2">
    <location>
        <begin position="1"/>
        <end position="61"/>
    </location>
</feature>
<dbReference type="GO" id="GO:0006886">
    <property type="term" value="P:intracellular protein transport"/>
    <property type="evidence" value="ECO:0007669"/>
    <property type="project" value="InterPro"/>
</dbReference>
<dbReference type="AlphaFoldDB" id="A0A7R9LT67"/>
<dbReference type="InterPro" id="IPR010989">
    <property type="entry name" value="SNARE"/>
</dbReference>
<dbReference type="SUPFAM" id="SSF47661">
    <property type="entry name" value="t-snare proteins"/>
    <property type="match status" value="1"/>
</dbReference>
<dbReference type="EMBL" id="CAJPIZ010035731">
    <property type="protein sequence ID" value="CAG2120829.1"/>
    <property type="molecule type" value="Genomic_DNA"/>
</dbReference>
<comment type="similarity">
    <text evidence="1">Belongs to the VTI1 family.</text>
</comment>
<organism evidence="3">
    <name type="scientific">Medioppia subpectinata</name>
    <dbReference type="NCBI Taxonomy" id="1979941"/>
    <lineage>
        <taxon>Eukaryota</taxon>
        <taxon>Metazoa</taxon>
        <taxon>Ecdysozoa</taxon>
        <taxon>Arthropoda</taxon>
        <taxon>Chelicerata</taxon>
        <taxon>Arachnida</taxon>
        <taxon>Acari</taxon>
        <taxon>Acariformes</taxon>
        <taxon>Sarcoptiformes</taxon>
        <taxon>Oribatida</taxon>
        <taxon>Brachypylina</taxon>
        <taxon>Oppioidea</taxon>
        <taxon>Oppiidae</taxon>
        <taxon>Medioppia</taxon>
    </lineage>
</organism>
<dbReference type="OrthoDB" id="430637at2759"/>
<keyword evidence="4" id="KW-1185">Reference proteome</keyword>
<feature type="non-terminal residue" evidence="3">
    <location>
        <position position="61"/>
    </location>
</feature>
<sequence length="61" mass="7055">MASLLLSLQQQFADNTADITQRLIQLQNNVINTDNRQTLLLDIKRLLDETNELLEQMDLDV</sequence>
<gene>
    <name evidence="3" type="ORF">OSB1V03_LOCUS20775</name>
</gene>